<dbReference type="Proteomes" id="UP001302493">
    <property type="component" value="Chromosome"/>
</dbReference>
<sequence>MALSLFAAALFAFIVALFTLATQFGFFVRGGDGVETGADDRAGGFRRPADDRSGPADDGADKAALQHQTTAQHNDDLGYGKEAISTTHGRHSRDLE</sequence>
<reference evidence="1" key="1">
    <citation type="submission" date="2023-03" db="EMBL/GenBank/DDBJ databases">
        <title>Genome sequence of Brevundimonas nasdae SJTX8.</title>
        <authorList>
            <person name="Liang R."/>
        </authorList>
    </citation>
    <scope>NUCLEOTIDE SEQUENCE</scope>
    <source>
        <strain evidence="1">X8</strain>
    </source>
</reference>
<gene>
    <name evidence="1" type="ORF">PZA08_12415</name>
</gene>
<organism evidence="1 2">
    <name type="scientific">Brevundimonas nasdae</name>
    <dbReference type="NCBI Taxonomy" id="172043"/>
    <lineage>
        <taxon>Bacteria</taxon>
        <taxon>Pseudomonadati</taxon>
        <taxon>Pseudomonadota</taxon>
        <taxon>Alphaproteobacteria</taxon>
        <taxon>Caulobacterales</taxon>
        <taxon>Caulobacteraceae</taxon>
        <taxon>Brevundimonas</taxon>
    </lineage>
</organism>
<name>A0ACD4VJE5_9CAUL</name>
<evidence type="ECO:0000313" key="1">
    <source>
        <dbReference type="EMBL" id="WOB78115.1"/>
    </source>
</evidence>
<accession>A0ACD4VJE5</accession>
<dbReference type="EMBL" id="CP119180">
    <property type="protein sequence ID" value="WOB78115.1"/>
    <property type="molecule type" value="Genomic_DNA"/>
</dbReference>
<keyword evidence="2" id="KW-1185">Reference proteome</keyword>
<protein>
    <submittedName>
        <fullName evidence="1">Uncharacterized protein</fullName>
    </submittedName>
</protein>
<proteinExistence type="predicted"/>
<evidence type="ECO:0000313" key="2">
    <source>
        <dbReference type="Proteomes" id="UP001302493"/>
    </source>
</evidence>